<keyword evidence="5" id="KW-1185">Reference proteome</keyword>
<accession>L1MI39</accession>
<dbReference type="CDD" id="cd03443">
    <property type="entry name" value="PaaI_thioesterase"/>
    <property type="match status" value="1"/>
</dbReference>
<dbReference type="OrthoDB" id="9798208at2"/>
<evidence type="ECO:0000256" key="1">
    <source>
        <dbReference type="ARBA" id="ARBA00008324"/>
    </source>
</evidence>
<dbReference type="Proteomes" id="UP000010445">
    <property type="component" value="Unassembled WGS sequence"/>
</dbReference>
<sequence>MKFDHLIQKAADAPLTTDELEEFNALNTGFDAALSIRYTHISASGTRAQIHVTDTHLQPMGLVHGGVFTAIAESVGSVAGCCAAGGPVVGVNNNTDFIRSVGAGVIEAEATPIHLGRSTQVWEVHLNHRGNIVARTTLRTLVLDRELGDSG</sequence>
<dbReference type="GO" id="GO:0061522">
    <property type="term" value="F:1,4-dihydroxy-2-naphthoyl-CoA thioesterase activity"/>
    <property type="evidence" value="ECO:0007669"/>
    <property type="project" value="TreeGrafter"/>
</dbReference>
<dbReference type="HOGENOM" id="CLU_089876_13_3_11"/>
<dbReference type="NCBIfam" id="TIGR00369">
    <property type="entry name" value="unchar_dom_1"/>
    <property type="match status" value="1"/>
</dbReference>
<dbReference type="STRING" id="1035195.HMPREF9997_01216"/>
<evidence type="ECO:0000259" key="3">
    <source>
        <dbReference type="Pfam" id="PF03061"/>
    </source>
</evidence>
<evidence type="ECO:0000256" key="2">
    <source>
        <dbReference type="ARBA" id="ARBA00022801"/>
    </source>
</evidence>
<dbReference type="eggNOG" id="COG2050">
    <property type="taxonomic scope" value="Bacteria"/>
</dbReference>
<dbReference type="SUPFAM" id="SSF54637">
    <property type="entry name" value="Thioesterase/thiol ester dehydrase-isomerase"/>
    <property type="match status" value="1"/>
</dbReference>
<feature type="domain" description="Thioesterase" evidence="3">
    <location>
        <begin position="60"/>
        <end position="126"/>
    </location>
</feature>
<keyword evidence="2" id="KW-0378">Hydrolase</keyword>
<dbReference type="InterPro" id="IPR029069">
    <property type="entry name" value="HotDog_dom_sf"/>
</dbReference>
<organism evidence="4 5">
    <name type="scientific">Corynebacterium durum F0235</name>
    <dbReference type="NCBI Taxonomy" id="1035195"/>
    <lineage>
        <taxon>Bacteria</taxon>
        <taxon>Bacillati</taxon>
        <taxon>Actinomycetota</taxon>
        <taxon>Actinomycetes</taxon>
        <taxon>Mycobacteriales</taxon>
        <taxon>Corynebacteriaceae</taxon>
        <taxon>Corynebacterium</taxon>
    </lineage>
</organism>
<comment type="caution">
    <text evidence="4">The sequence shown here is derived from an EMBL/GenBank/DDBJ whole genome shotgun (WGS) entry which is preliminary data.</text>
</comment>
<dbReference type="InterPro" id="IPR006683">
    <property type="entry name" value="Thioestr_dom"/>
</dbReference>
<dbReference type="GO" id="GO:0005829">
    <property type="term" value="C:cytosol"/>
    <property type="evidence" value="ECO:0007669"/>
    <property type="project" value="TreeGrafter"/>
</dbReference>
<reference evidence="4 5" key="1">
    <citation type="submission" date="2012-05" db="EMBL/GenBank/DDBJ databases">
        <authorList>
            <person name="Weinstock G."/>
            <person name="Sodergren E."/>
            <person name="Lobos E.A."/>
            <person name="Fulton L."/>
            <person name="Fulton R."/>
            <person name="Courtney L."/>
            <person name="Fronick C."/>
            <person name="O'Laughlin M."/>
            <person name="Godfrey J."/>
            <person name="Wilson R.M."/>
            <person name="Miner T."/>
            <person name="Farmer C."/>
            <person name="Delehaunty K."/>
            <person name="Cordes M."/>
            <person name="Minx P."/>
            <person name="Tomlinson C."/>
            <person name="Chen J."/>
            <person name="Wollam A."/>
            <person name="Pepin K.H."/>
            <person name="Bhonagiri V."/>
            <person name="Zhang X."/>
            <person name="Suruliraj S."/>
            <person name="Warren W."/>
            <person name="Mitreva M."/>
            <person name="Mardis E.R."/>
            <person name="Wilson R.K."/>
        </authorList>
    </citation>
    <scope>NUCLEOTIDE SEQUENCE [LARGE SCALE GENOMIC DNA]</scope>
    <source>
        <strain evidence="4 5">F0235</strain>
    </source>
</reference>
<name>L1MI39_9CORY</name>
<protein>
    <recommendedName>
        <fullName evidence="3">Thioesterase domain-containing protein</fullName>
    </recommendedName>
</protein>
<proteinExistence type="inferred from homology"/>
<gene>
    <name evidence="4" type="ORF">HMPREF9997_01216</name>
</gene>
<dbReference type="EMBL" id="AMEM01000017">
    <property type="protein sequence ID" value="EKX90720.1"/>
    <property type="molecule type" value="Genomic_DNA"/>
</dbReference>
<dbReference type="AlphaFoldDB" id="L1MI39"/>
<dbReference type="Gene3D" id="3.10.129.10">
    <property type="entry name" value="Hotdog Thioesterase"/>
    <property type="match status" value="1"/>
</dbReference>
<evidence type="ECO:0000313" key="5">
    <source>
        <dbReference type="Proteomes" id="UP000010445"/>
    </source>
</evidence>
<dbReference type="InterPro" id="IPR003736">
    <property type="entry name" value="PAAI_dom"/>
</dbReference>
<dbReference type="PATRIC" id="fig|1035195.3.peg.1096"/>
<dbReference type="RefSeq" id="WP_006063453.1">
    <property type="nucleotide sequence ID" value="NZ_KB290831.1"/>
</dbReference>
<dbReference type="Pfam" id="PF03061">
    <property type="entry name" value="4HBT"/>
    <property type="match status" value="1"/>
</dbReference>
<dbReference type="PANTHER" id="PTHR43240:SF5">
    <property type="entry name" value="1,4-DIHYDROXY-2-NAPHTHOYL-COA THIOESTERASE 1"/>
    <property type="match status" value="1"/>
</dbReference>
<evidence type="ECO:0000313" key="4">
    <source>
        <dbReference type="EMBL" id="EKX90720.1"/>
    </source>
</evidence>
<dbReference type="PANTHER" id="PTHR43240">
    <property type="entry name" value="1,4-DIHYDROXY-2-NAPHTHOYL-COA THIOESTERASE 1"/>
    <property type="match status" value="1"/>
</dbReference>
<comment type="similarity">
    <text evidence="1">Belongs to the thioesterase PaaI family.</text>
</comment>